<dbReference type="Proteomes" id="UP000593576">
    <property type="component" value="Unassembled WGS sequence"/>
</dbReference>
<organism evidence="1 2">
    <name type="scientific">Gossypium schwendimanii</name>
    <name type="common">Cotton</name>
    <dbReference type="NCBI Taxonomy" id="34291"/>
    <lineage>
        <taxon>Eukaryota</taxon>
        <taxon>Viridiplantae</taxon>
        <taxon>Streptophyta</taxon>
        <taxon>Embryophyta</taxon>
        <taxon>Tracheophyta</taxon>
        <taxon>Spermatophyta</taxon>
        <taxon>Magnoliopsida</taxon>
        <taxon>eudicotyledons</taxon>
        <taxon>Gunneridae</taxon>
        <taxon>Pentapetalae</taxon>
        <taxon>rosids</taxon>
        <taxon>malvids</taxon>
        <taxon>Malvales</taxon>
        <taxon>Malvaceae</taxon>
        <taxon>Malvoideae</taxon>
        <taxon>Gossypium</taxon>
    </lineage>
</organism>
<evidence type="ECO:0000313" key="2">
    <source>
        <dbReference type="Proteomes" id="UP000593576"/>
    </source>
</evidence>
<proteinExistence type="predicted"/>
<protein>
    <submittedName>
        <fullName evidence="1">Uncharacterized protein</fullName>
    </submittedName>
</protein>
<dbReference type="OrthoDB" id="2822301at2759"/>
<dbReference type="AlphaFoldDB" id="A0A7J9NF87"/>
<evidence type="ECO:0000313" key="1">
    <source>
        <dbReference type="EMBL" id="MBA0881991.1"/>
    </source>
</evidence>
<name>A0A7J9NF87_GOSSC</name>
<gene>
    <name evidence="1" type="ORF">Goshw_006313</name>
</gene>
<dbReference type="EMBL" id="JABFAF010280187">
    <property type="protein sequence ID" value="MBA0881991.1"/>
    <property type="molecule type" value="Genomic_DNA"/>
</dbReference>
<keyword evidence="2" id="KW-1185">Reference proteome</keyword>
<sequence>MNVPTMISVYYYGNPTMLRTSWCNNSSGRRFFGFNKYGSGFRNACDPPLTACSWIVLLGLLKKVRTIEKERMKERVI</sequence>
<comment type="caution">
    <text evidence="1">The sequence shown here is derived from an EMBL/GenBank/DDBJ whole genome shotgun (WGS) entry which is preliminary data.</text>
</comment>
<reference evidence="1 2" key="1">
    <citation type="journal article" date="2019" name="Genome Biol. Evol.">
        <title>Insights into the evolution of the New World diploid cottons (Gossypium, subgenus Houzingenia) based on genome sequencing.</title>
        <authorList>
            <person name="Grover C.E."/>
            <person name="Arick M.A. 2nd"/>
            <person name="Thrash A."/>
            <person name="Conover J.L."/>
            <person name="Sanders W.S."/>
            <person name="Peterson D.G."/>
            <person name="Frelichowski J.E."/>
            <person name="Scheffler J.A."/>
            <person name="Scheffler B.E."/>
            <person name="Wendel J.F."/>
        </authorList>
    </citation>
    <scope>NUCLEOTIDE SEQUENCE [LARGE SCALE GENOMIC DNA]</scope>
    <source>
        <strain evidence="1">1</strain>
        <tissue evidence="1">Leaf</tissue>
    </source>
</reference>
<accession>A0A7J9NF87</accession>